<proteinExistence type="predicted"/>
<dbReference type="CDD" id="cd00021">
    <property type="entry name" value="Bbox_SF"/>
    <property type="match status" value="1"/>
</dbReference>
<keyword evidence="2" id="KW-1133">Transmembrane helix</keyword>
<feature type="compositionally biased region" description="Basic and acidic residues" evidence="1">
    <location>
        <begin position="113"/>
        <end position="126"/>
    </location>
</feature>
<feature type="region of interest" description="Disordered" evidence="1">
    <location>
        <begin position="91"/>
        <end position="174"/>
    </location>
</feature>
<sequence>MMSDSMKFQGCYLHPQRPADRKCVNCEQPICALCEEESCEALLCLPCKEKLEKLKKPGLSKAVKDAEVAPAPKRQTPFAVGELTITEEGRVFAPSVEQKDEEKTAHVNGAEPPPEKEQPATKEIPAKPKKSSAAKTAEEAHDVKPARKRAGSASRARTKSEKPPKPPKEHRERTGPLYQLVSAIPFGVGAAVGVSCVWLVVTFLAKQWSQISVLTTGMVVPWALYKGTTMRKRHGKRVWASPLRPLWTGVTSLTVVAAITPLLEFIAYKIIYGTNSLRLPFSDFMTRYFTATDWILVVCGMALAFIMPFILVSGEDWKKPD</sequence>
<accession>A0A2N3G7V0</accession>
<feature type="compositionally biased region" description="Basic and acidic residues" evidence="1">
    <location>
        <begin position="158"/>
        <end position="174"/>
    </location>
</feature>
<feature type="compositionally biased region" description="Basic and acidic residues" evidence="1">
    <location>
        <begin position="136"/>
        <end position="145"/>
    </location>
</feature>
<feature type="transmembrane region" description="Helical" evidence="2">
    <location>
        <begin position="291"/>
        <end position="312"/>
    </location>
</feature>
<feature type="transmembrane region" description="Helical" evidence="2">
    <location>
        <begin position="246"/>
        <end position="271"/>
    </location>
</feature>
<organism evidence="3 4">
    <name type="scientific">Candidatus Anoxymicrobium japonicum</name>
    <dbReference type="NCBI Taxonomy" id="2013648"/>
    <lineage>
        <taxon>Bacteria</taxon>
        <taxon>Bacillati</taxon>
        <taxon>Actinomycetota</taxon>
        <taxon>Candidatus Geothermincolia</taxon>
        <taxon>Candidatus Geothermincolales</taxon>
        <taxon>Candidatus Anoxymicrobiaceae</taxon>
        <taxon>Candidatus Anoxymicrobium</taxon>
    </lineage>
</organism>
<evidence type="ECO:0000256" key="1">
    <source>
        <dbReference type="SAM" id="MobiDB-lite"/>
    </source>
</evidence>
<keyword evidence="2" id="KW-0472">Membrane</keyword>
<evidence type="ECO:0000313" key="3">
    <source>
        <dbReference type="EMBL" id="PKQ28763.1"/>
    </source>
</evidence>
<name>A0A2N3G7V0_9ACTN</name>
<feature type="transmembrane region" description="Helical" evidence="2">
    <location>
        <begin position="207"/>
        <end position="225"/>
    </location>
</feature>
<evidence type="ECO:0000313" key="4">
    <source>
        <dbReference type="Proteomes" id="UP000233654"/>
    </source>
</evidence>
<evidence type="ECO:0000256" key="2">
    <source>
        <dbReference type="SAM" id="Phobius"/>
    </source>
</evidence>
<dbReference type="EMBL" id="PHEX01000005">
    <property type="protein sequence ID" value="PKQ28763.1"/>
    <property type="molecule type" value="Genomic_DNA"/>
</dbReference>
<dbReference type="AlphaFoldDB" id="A0A2N3G7V0"/>
<dbReference type="Proteomes" id="UP000233654">
    <property type="component" value="Unassembled WGS sequence"/>
</dbReference>
<gene>
    <name evidence="3" type="ORF">CVT63_00895</name>
</gene>
<feature type="transmembrane region" description="Helical" evidence="2">
    <location>
        <begin position="177"/>
        <end position="201"/>
    </location>
</feature>
<keyword evidence="2" id="KW-0812">Transmembrane</keyword>
<comment type="caution">
    <text evidence="3">The sequence shown here is derived from an EMBL/GenBank/DDBJ whole genome shotgun (WGS) entry which is preliminary data.</text>
</comment>
<protein>
    <submittedName>
        <fullName evidence="3">Uncharacterized protein</fullName>
    </submittedName>
</protein>
<reference evidence="3 4" key="1">
    <citation type="journal article" date="2017" name="ISME J.">
        <title>Potential for microbial H2 and metal transformations associated with novel bacteria and archaea in deep terrestrial subsurface sediments.</title>
        <authorList>
            <person name="Hernsdorf A.W."/>
            <person name="Amano Y."/>
            <person name="Miyakawa K."/>
            <person name="Ise K."/>
            <person name="Suzuki Y."/>
            <person name="Anantharaman K."/>
            <person name="Probst A."/>
            <person name="Burstein D."/>
            <person name="Thomas B.C."/>
            <person name="Banfield J.F."/>
        </authorList>
    </citation>
    <scope>NUCLEOTIDE SEQUENCE [LARGE SCALE GENOMIC DNA]</scope>
    <source>
        <strain evidence="3">HGW-Actinobacteria-3</strain>
    </source>
</reference>